<dbReference type="InterPro" id="IPR039422">
    <property type="entry name" value="MarR/SlyA-like"/>
</dbReference>
<dbReference type="InterPro" id="IPR036390">
    <property type="entry name" value="WH_DNA-bd_sf"/>
</dbReference>
<organism evidence="2 3">
    <name type="scientific">Rhizobium vallis</name>
    <dbReference type="NCBI Taxonomy" id="634290"/>
    <lineage>
        <taxon>Bacteria</taxon>
        <taxon>Pseudomonadati</taxon>
        <taxon>Pseudomonadota</taxon>
        <taxon>Alphaproteobacteria</taxon>
        <taxon>Hyphomicrobiales</taxon>
        <taxon>Rhizobiaceae</taxon>
        <taxon>Rhizobium/Agrobacterium group</taxon>
        <taxon>Rhizobium</taxon>
    </lineage>
</organism>
<dbReference type="PANTHER" id="PTHR33164">
    <property type="entry name" value="TRANSCRIPTIONAL REGULATOR, MARR FAMILY"/>
    <property type="match status" value="1"/>
</dbReference>
<proteinExistence type="predicted"/>
<dbReference type="SUPFAM" id="SSF46785">
    <property type="entry name" value="Winged helix' DNA-binding domain"/>
    <property type="match status" value="1"/>
</dbReference>
<dbReference type="AlphaFoldDB" id="A0A3S0QPP7"/>
<feature type="domain" description="HTH marR-type" evidence="1">
    <location>
        <begin position="11"/>
        <end position="143"/>
    </location>
</feature>
<dbReference type="PANTHER" id="PTHR33164:SF99">
    <property type="entry name" value="MARR FAMILY REGULATORY PROTEIN"/>
    <property type="match status" value="1"/>
</dbReference>
<accession>A0A3S0QPP7</accession>
<dbReference type="GO" id="GO:0003700">
    <property type="term" value="F:DNA-binding transcription factor activity"/>
    <property type="evidence" value="ECO:0007669"/>
    <property type="project" value="InterPro"/>
</dbReference>
<name>A0A3S0QPP7_9HYPH</name>
<dbReference type="GO" id="GO:0006950">
    <property type="term" value="P:response to stress"/>
    <property type="evidence" value="ECO:0007669"/>
    <property type="project" value="TreeGrafter"/>
</dbReference>
<dbReference type="Proteomes" id="UP000278823">
    <property type="component" value="Unassembled WGS sequence"/>
</dbReference>
<reference evidence="3" key="1">
    <citation type="submission" date="2018-11" db="EMBL/GenBank/DDBJ databases">
        <title>Rhizobium chutanense sp. nov., isolated from root nodules of Phaseolus vulgaris in China.</title>
        <authorList>
            <person name="Huo Y."/>
        </authorList>
    </citation>
    <scope>NUCLEOTIDE SEQUENCE [LARGE SCALE GENOMIC DNA]</scope>
    <source>
        <strain evidence="3">CCBAU 65647</strain>
    </source>
</reference>
<protein>
    <submittedName>
        <fullName evidence="2">MarR family transcriptional regulator</fullName>
    </submittedName>
</protein>
<dbReference type="Pfam" id="PF12802">
    <property type="entry name" value="MarR_2"/>
    <property type="match status" value="1"/>
</dbReference>
<dbReference type="PROSITE" id="PS50995">
    <property type="entry name" value="HTH_MARR_2"/>
    <property type="match status" value="1"/>
</dbReference>
<evidence type="ECO:0000313" key="3">
    <source>
        <dbReference type="Proteomes" id="UP000278823"/>
    </source>
</evidence>
<dbReference type="InterPro" id="IPR036388">
    <property type="entry name" value="WH-like_DNA-bd_sf"/>
</dbReference>
<keyword evidence="3" id="KW-1185">Reference proteome</keyword>
<evidence type="ECO:0000259" key="1">
    <source>
        <dbReference type="PROSITE" id="PS50995"/>
    </source>
</evidence>
<dbReference type="InterPro" id="IPR000835">
    <property type="entry name" value="HTH_MarR-typ"/>
</dbReference>
<evidence type="ECO:0000313" key="2">
    <source>
        <dbReference type="EMBL" id="RUM24570.1"/>
    </source>
</evidence>
<dbReference type="SMART" id="SM00347">
    <property type="entry name" value="HTH_MARR"/>
    <property type="match status" value="1"/>
</dbReference>
<comment type="caution">
    <text evidence="2">The sequence shown here is derived from an EMBL/GenBank/DDBJ whole genome shotgun (WGS) entry which is preliminary data.</text>
</comment>
<dbReference type="EMBL" id="RJTH01000005">
    <property type="protein sequence ID" value="RUM24570.1"/>
    <property type="molecule type" value="Genomic_DNA"/>
</dbReference>
<sequence length="151" mass="16973">MEASMGREQDIKAITDLIRPVFHGLYKAAEENLKTRSLSVPQRGMLQCLLEQGAQTVPMLAQRLLVQRQFALRLVNELERLELLEREPNPSHKRSDRFRLSESGARLIAEVLAIEANVSAQALSQRSDEELGAAARVLSELRSYFSAEGSR</sequence>
<dbReference type="Gene3D" id="1.10.10.10">
    <property type="entry name" value="Winged helix-like DNA-binding domain superfamily/Winged helix DNA-binding domain"/>
    <property type="match status" value="1"/>
</dbReference>
<gene>
    <name evidence="2" type="ORF">EFQ99_17540</name>
</gene>